<evidence type="ECO:0000313" key="5">
    <source>
        <dbReference type="Proteomes" id="UP000324800"/>
    </source>
</evidence>
<feature type="compositionally biased region" description="Low complexity" evidence="2">
    <location>
        <begin position="494"/>
        <end position="518"/>
    </location>
</feature>
<feature type="region of interest" description="Disordered" evidence="2">
    <location>
        <begin position="644"/>
        <end position="741"/>
    </location>
</feature>
<feature type="compositionally biased region" description="Polar residues" evidence="2">
    <location>
        <begin position="412"/>
        <end position="437"/>
    </location>
</feature>
<evidence type="ECO:0000256" key="1">
    <source>
        <dbReference type="SAM" id="Coils"/>
    </source>
</evidence>
<protein>
    <submittedName>
        <fullName evidence="4">Uncharacterized protein</fullName>
    </submittedName>
</protein>
<feature type="compositionally biased region" description="Polar residues" evidence="2">
    <location>
        <begin position="702"/>
        <end position="717"/>
    </location>
</feature>
<proteinExistence type="predicted"/>
<feature type="compositionally biased region" description="Polar residues" evidence="2">
    <location>
        <begin position="295"/>
        <end position="331"/>
    </location>
</feature>
<feature type="compositionally biased region" description="Polar residues" evidence="2">
    <location>
        <begin position="562"/>
        <end position="600"/>
    </location>
</feature>
<comment type="caution">
    <text evidence="4">The sequence shown here is derived from an EMBL/GenBank/DDBJ whole genome shotgun (WGS) entry which is preliminary data.</text>
</comment>
<feature type="compositionally biased region" description="Polar residues" evidence="2">
    <location>
        <begin position="252"/>
        <end position="266"/>
    </location>
</feature>
<feature type="region of interest" description="Disordered" evidence="2">
    <location>
        <begin position="295"/>
        <end position="354"/>
    </location>
</feature>
<feature type="compositionally biased region" description="Acidic residues" evidence="2">
    <location>
        <begin position="652"/>
        <end position="669"/>
    </location>
</feature>
<keyword evidence="1" id="KW-0175">Coiled coil</keyword>
<name>A0A5J4W1S4_9EUKA</name>
<accession>A0A5J4W1S4</accession>
<feature type="compositionally biased region" description="Basic and acidic residues" evidence="2">
    <location>
        <begin position="731"/>
        <end position="741"/>
    </location>
</feature>
<sequence length="924" mass="104528">MTFFDSSANSFETLDQISPEIDIETIFNETCNAYQPNEETSAFPWWVIVASAAGGLFVLITIITIFVCCCKYICCPIRQRRRNQKNSQRVIQIREDFENYKIKHETNKTAMYKKPKKTKVLLPIPKNVSPQPIKQESIKLPKKEIRKSFSHLSNNEQLISSQTPSKRFSKSLSLNQIQNLHTVPSQQQYRNSEANSSISRYDTLIAPYEQDPDITHTESRYNILQTSNTKRSNQQNQNSNQNQNYPQRSNSVSPQSKQQLQTYKSQSGDDDFLFASMTSKRLKNSQRGLLRLQTNNNSNEQDSGNPQSDSRTNVSQQGTTDLTKRSGQQVQNSSPKSNASPPSYQGRPKSQISSQLHKLNTVASQQQYNLSDANASISRHDTLFDPYEDNGASHNDSKFNFSQAGISDFTKRSSQQNYTQRQDSISPQIKQQLQTYKSQSGDDDFLFASLTQKRQSSSRHDILQIPYEQDGPITRADSKLNVQQAGISDTTKRSSQQNNSNKGNPNKPNGPSYKGNPNQSSYKGNPKQQNQQQQLPPLPYPDPNFSLSRHDTVLVPYEDTGITKSDSKFNIQQQGGSSDPSRQSSQWNYNQPSQFSTLPRQQLSSQQSQSGDDFLFGSMTSKRMNNLKDILKRAQSQIEECGEINNNSYVESLDEDPYQEQDIDIENESLPDFTAGNNIPMTNVFAQQPADNQQQQQQQQQSHYQPGANQRNKSPLPQKTEGNESPKSPKLPKDNQDSKDSKDIKFDIDQLLNDSQASFTAPVAKKPANQPSASKMRQLNPPFLNQSNYKNRSLNPHQSVVSKAKANSNTKSLNLFFNLKNSSILVFPLQKYINMESGYGSKVGGSSFGPNPGIDRDKYDFVEIRNLANEFQTGDVGKKIKAIQQLLEYIEKFKELLIKLNELTSLRNDLINELKSNPSTELKV</sequence>
<feature type="region of interest" description="Disordered" evidence="2">
    <location>
        <begin position="410"/>
        <end position="437"/>
    </location>
</feature>
<feature type="compositionally biased region" description="Low complexity" evidence="2">
    <location>
        <begin position="332"/>
        <end position="343"/>
    </location>
</feature>
<dbReference type="EMBL" id="SNRW01003785">
    <property type="protein sequence ID" value="KAA6388924.1"/>
    <property type="molecule type" value="Genomic_DNA"/>
</dbReference>
<organism evidence="4 5">
    <name type="scientific">Streblomastix strix</name>
    <dbReference type="NCBI Taxonomy" id="222440"/>
    <lineage>
        <taxon>Eukaryota</taxon>
        <taxon>Metamonada</taxon>
        <taxon>Preaxostyla</taxon>
        <taxon>Oxymonadida</taxon>
        <taxon>Streblomastigidae</taxon>
        <taxon>Streblomastix</taxon>
    </lineage>
</organism>
<keyword evidence="3" id="KW-0812">Transmembrane</keyword>
<feature type="region of interest" description="Disordered" evidence="2">
    <location>
        <begin position="757"/>
        <end position="780"/>
    </location>
</feature>
<evidence type="ECO:0000313" key="4">
    <source>
        <dbReference type="EMBL" id="KAA6388924.1"/>
    </source>
</evidence>
<evidence type="ECO:0000256" key="3">
    <source>
        <dbReference type="SAM" id="Phobius"/>
    </source>
</evidence>
<feature type="transmembrane region" description="Helical" evidence="3">
    <location>
        <begin position="45"/>
        <end position="74"/>
    </location>
</feature>
<dbReference type="AlphaFoldDB" id="A0A5J4W1S4"/>
<dbReference type="Proteomes" id="UP000324800">
    <property type="component" value="Unassembled WGS sequence"/>
</dbReference>
<reference evidence="4 5" key="1">
    <citation type="submission" date="2019-03" db="EMBL/GenBank/DDBJ databases">
        <title>Single cell metagenomics reveals metabolic interactions within the superorganism composed of flagellate Streblomastix strix and complex community of Bacteroidetes bacteria on its surface.</title>
        <authorList>
            <person name="Treitli S.C."/>
            <person name="Kolisko M."/>
            <person name="Husnik F."/>
            <person name="Keeling P."/>
            <person name="Hampl V."/>
        </authorList>
    </citation>
    <scope>NUCLEOTIDE SEQUENCE [LARGE SCALE GENOMIC DNA]</scope>
    <source>
        <strain evidence="4">ST1C</strain>
    </source>
</reference>
<evidence type="ECO:0000256" key="2">
    <source>
        <dbReference type="SAM" id="MobiDB-lite"/>
    </source>
</evidence>
<feature type="compositionally biased region" description="Low complexity" evidence="2">
    <location>
        <begin position="525"/>
        <end position="535"/>
    </location>
</feature>
<gene>
    <name evidence="4" type="ORF">EZS28_015550</name>
</gene>
<keyword evidence="3" id="KW-1133">Transmembrane helix</keyword>
<feature type="region of interest" description="Disordered" evidence="2">
    <location>
        <begin position="227"/>
        <end position="270"/>
    </location>
</feature>
<feature type="compositionally biased region" description="Low complexity" evidence="2">
    <location>
        <begin position="601"/>
        <end position="610"/>
    </location>
</feature>
<feature type="compositionally biased region" description="Polar residues" evidence="2">
    <location>
        <begin position="675"/>
        <end position="692"/>
    </location>
</feature>
<feature type="compositionally biased region" description="Polar residues" evidence="2">
    <location>
        <begin position="769"/>
        <end position="780"/>
    </location>
</feature>
<feature type="region of interest" description="Disordered" evidence="2">
    <location>
        <begin position="452"/>
        <end position="548"/>
    </location>
</feature>
<feature type="compositionally biased region" description="Polar residues" evidence="2">
    <location>
        <begin position="480"/>
        <end position="489"/>
    </location>
</feature>
<feature type="compositionally biased region" description="Low complexity" evidence="2">
    <location>
        <begin position="227"/>
        <end position="251"/>
    </location>
</feature>
<feature type="region of interest" description="Disordered" evidence="2">
    <location>
        <begin position="561"/>
        <end position="620"/>
    </location>
</feature>
<keyword evidence="3" id="KW-0472">Membrane</keyword>
<feature type="coiled-coil region" evidence="1">
    <location>
        <begin position="883"/>
        <end position="913"/>
    </location>
</feature>